<dbReference type="SUPFAM" id="SSF53474">
    <property type="entry name" value="alpha/beta-Hydrolases"/>
    <property type="match status" value="1"/>
</dbReference>
<dbReference type="PANTHER" id="PTHR45908">
    <property type="entry name" value="PROTEIN CBG11750-RELATED"/>
    <property type="match status" value="1"/>
</dbReference>
<comment type="caution">
    <text evidence="2">The sequence shown here is derived from an EMBL/GenBank/DDBJ whole genome shotgun (WGS) entry which is preliminary data.</text>
</comment>
<proteinExistence type="predicted"/>
<gene>
    <name evidence="2" type="ORF">ANCCAN_02269</name>
</gene>
<dbReference type="EMBL" id="JOJR01000012">
    <property type="protein sequence ID" value="RCN51602.1"/>
    <property type="molecule type" value="Genomic_DNA"/>
</dbReference>
<evidence type="ECO:0000313" key="2">
    <source>
        <dbReference type="EMBL" id="RCN51602.1"/>
    </source>
</evidence>
<protein>
    <submittedName>
        <fullName evidence="2">Triacylglycerol lipase</fullName>
    </submittedName>
</protein>
<sequence length="216" mass="24613">MKAYITTAKTTIRQGTQKPGQLLQQSVDAVLAPWTVWKHGGRVSRYVKFVYVKLWAHLEEKFKEFMKEHPDWDIWISGHSLGGALATLAASHIVESRVAENPDKVKLVTLGQPRVGDREFAEALDDQVDYSYRVVHWRDVVPSLPKTGYWHQGEEVACFRSMRIFYKAGMDPWQSSSCGRGDSVYCSARYWTTSISDHKRYFGKVVSEYGKGGCKS</sequence>
<accession>A0A368H4S2</accession>
<evidence type="ECO:0000259" key="1">
    <source>
        <dbReference type="Pfam" id="PF01764"/>
    </source>
</evidence>
<dbReference type="Pfam" id="PF01764">
    <property type="entry name" value="Lipase_3"/>
    <property type="match status" value="1"/>
</dbReference>
<dbReference type="Proteomes" id="UP000252519">
    <property type="component" value="Unassembled WGS sequence"/>
</dbReference>
<dbReference type="PANTHER" id="PTHR45908:SF23">
    <property type="entry name" value="FUNGAL LIPASE-LIKE DOMAIN-CONTAINING PROTEIN"/>
    <property type="match status" value="1"/>
</dbReference>
<name>A0A368H4S2_ANCCA</name>
<dbReference type="OrthoDB" id="438440at2759"/>
<evidence type="ECO:0000313" key="3">
    <source>
        <dbReference type="Proteomes" id="UP000252519"/>
    </source>
</evidence>
<dbReference type="InterPro" id="IPR002921">
    <property type="entry name" value="Fungal_lipase-type"/>
</dbReference>
<dbReference type="CDD" id="cd00519">
    <property type="entry name" value="Lipase_3"/>
    <property type="match status" value="1"/>
</dbReference>
<keyword evidence="3" id="KW-1185">Reference proteome</keyword>
<dbReference type="Gene3D" id="3.40.50.1820">
    <property type="entry name" value="alpha/beta hydrolase"/>
    <property type="match status" value="1"/>
</dbReference>
<dbReference type="AlphaFoldDB" id="A0A368H4S2"/>
<dbReference type="InterPro" id="IPR029058">
    <property type="entry name" value="AB_hydrolase_fold"/>
</dbReference>
<feature type="domain" description="Fungal lipase-type" evidence="1">
    <location>
        <begin position="14"/>
        <end position="146"/>
    </location>
</feature>
<organism evidence="2 3">
    <name type="scientific">Ancylostoma caninum</name>
    <name type="common">Dog hookworm</name>
    <dbReference type="NCBI Taxonomy" id="29170"/>
    <lineage>
        <taxon>Eukaryota</taxon>
        <taxon>Metazoa</taxon>
        <taxon>Ecdysozoa</taxon>
        <taxon>Nematoda</taxon>
        <taxon>Chromadorea</taxon>
        <taxon>Rhabditida</taxon>
        <taxon>Rhabditina</taxon>
        <taxon>Rhabditomorpha</taxon>
        <taxon>Strongyloidea</taxon>
        <taxon>Ancylostomatidae</taxon>
        <taxon>Ancylostomatinae</taxon>
        <taxon>Ancylostoma</taxon>
    </lineage>
</organism>
<reference evidence="2 3" key="1">
    <citation type="submission" date="2014-10" db="EMBL/GenBank/DDBJ databases">
        <title>Draft genome of the hookworm Ancylostoma caninum.</title>
        <authorList>
            <person name="Mitreva M."/>
        </authorList>
    </citation>
    <scope>NUCLEOTIDE SEQUENCE [LARGE SCALE GENOMIC DNA]</scope>
    <source>
        <strain evidence="2 3">Baltimore</strain>
    </source>
</reference>
<dbReference type="GO" id="GO:0006629">
    <property type="term" value="P:lipid metabolic process"/>
    <property type="evidence" value="ECO:0007669"/>
    <property type="project" value="InterPro"/>
</dbReference>